<evidence type="ECO:0000256" key="10">
    <source>
        <dbReference type="ARBA" id="ARBA00053030"/>
    </source>
</evidence>
<dbReference type="EMBL" id="CADCVS010000147">
    <property type="protein sequence ID" value="CAA9482655.1"/>
    <property type="molecule type" value="Genomic_DNA"/>
</dbReference>
<keyword evidence="6" id="KW-0119">Carbohydrate metabolism</keyword>
<evidence type="ECO:0000256" key="11">
    <source>
        <dbReference type="ARBA" id="ARBA00060615"/>
    </source>
</evidence>
<dbReference type="Gene3D" id="1.50.10.10">
    <property type="match status" value="1"/>
</dbReference>
<dbReference type="InterPro" id="IPR012341">
    <property type="entry name" value="6hp_glycosidase-like_sf"/>
</dbReference>
<dbReference type="GO" id="GO:0005993">
    <property type="term" value="P:trehalose catabolic process"/>
    <property type="evidence" value="ECO:0007669"/>
    <property type="project" value="UniProtKB-ARBA"/>
</dbReference>
<protein>
    <recommendedName>
        <fullName evidence="4">Trehalase</fullName>
        <ecNumber evidence="3">3.2.1.28</ecNumber>
    </recommendedName>
    <alternativeName>
        <fullName evidence="8">Alpha,alpha-trehalase</fullName>
    </alternativeName>
    <alternativeName>
        <fullName evidence="9">Alpha,alpha-trehalose glucohydrolase</fullName>
    </alternativeName>
</protein>
<evidence type="ECO:0000313" key="15">
    <source>
        <dbReference type="EMBL" id="CAA9482655.1"/>
    </source>
</evidence>
<evidence type="ECO:0000256" key="6">
    <source>
        <dbReference type="ARBA" id="ARBA00023277"/>
    </source>
</evidence>
<accession>A0A6J4RUU7</accession>
<evidence type="ECO:0000256" key="12">
    <source>
        <dbReference type="SAM" id="MobiDB-lite"/>
    </source>
</evidence>
<evidence type="ECO:0000256" key="4">
    <source>
        <dbReference type="ARBA" id="ARBA00019905"/>
    </source>
</evidence>
<feature type="region of interest" description="Disordered" evidence="12">
    <location>
        <begin position="1"/>
        <end position="23"/>
    </location>
</feature>
<dbReference type="Pfam" id="PF00723">
    <property type="entry name" value="Glyco_hydro_15"/>
    <property type="match status" value="1"/>
</dbReference>
<dbReference type="InterPro" id="IPR045582">
    <property type="entry name" value="Trehalase-like_N"/>
</dbReference>
<evidence type="ECO:0000256" key="9">
    <source>
        <dbReference type="ARBA" id="ARBA00031637"/>
    </source>
</evidence>
<dbReference type="Pfam" id="PF19291">
    <property type="entry name" value="TREH_N"/>
    <property type="match status" value="1"/>
</dbReference>
<dbReference type="InterPro" id="IPR011613">
    <property type="entry name" value="GH15-like"/>
</dbReference>
<evidence type="ECO:0000256" key="2">
    <source>
        <dbReference type="ARBA" id="ARBA00006188"/>
    </source>
</evidence>
<evidence type="ECO:0000256" key="7">
    <source>
        <dbReference type="ARBA" id="ARBA00023295"/>
    </source>
</evidence>
<evidence type="ECO:0000259" key="14">
    <source>
        <dbReference type="Pfam" id="PF19291"/>
    </source>
</evidence>
<evidence type="ECO:0000256" key="5">
    <source>
        <dbReference type="ARBA" id="ARBA00022801"/>
    </source>
</evidence>
<feature type="domain" description="GH15-like" evidence="13">
    <location>
        <begin position="280"/>
        <end position="641"/>
    </location>
</feature>
<evidence type="ECO:0000259" key="13">
    <source>
        <dbReference type="Pfam" id="PF00723"/>
    </source>
</evidence>
<dbReference type="SUPFAM" id="SSF48208">
    <property type="entry name" value="Six-hairpin glycosidases"/>
    <property type="match status" value="1"/>
</dbReference>
<comment type="cofactor">
    <cofactor evidence="10">
        <name>phosphate</name>
        <dbReference type="ChEBI" id="CHEBI:43474"/>
    </cofactor>
</comment>
<keyword evidence="5 15" id="KW-0378">Hydrolase</keyword>
<reference evidence="15" key="1">
    <citation type="submission" date="2020-02" db="EMBL/GenBank/DDBJ databases">
        <authorList>
            <person name="Meier V. D."/>
        </authorList>
    </citation>
    <scope>NUCLEOTIDE SEQUENCE</scope>
    <source>
        <strain evidence="15">AVDCRST_MAG30</strain>
    </source>
</reference>
<name>A0A6J4RUU7_9ACTN</name>
<evidence type="ECO:0000256" key="3">
    <source>
        <dbReference type="ARBA" id="ARBA00012757"/>
    </source>
</evidence>
<dbReference type="GO" id="GO:0004555">
    <property type="term" value="F:alpha,alpha-trehalase activity"/>
    <property type="evidence" value="ECO:0007669"/>
    <property type="project" value="UniProtKB-EC"/>
</dbReference>
<comment type="catalytic activity">
    <reaction evidence="1">
        <text>alpha,alpha-trehalose + H2O = alpha-D-glucose + beta-D-glucose</text>
        <dbReference type="Rhea" id="RHEA:32675"/>
        <dbReference type="ChEBI" id="CHEBI:15377"/>
        <dbReference type="ChEBI" id="CHEBI:15903"/>
        <dbReference type="ChEBI" id="CHEBI:16551"/>
        <dbReference type="ChEBI" id="CHEBI:17925"/>
        <dbReference type="EC" id="3.2.1.28"/>
    </reaction>
</comment>
<comment type="similarity">
    <text evidence="2">Belongs to the glycosyl hydrolase 15 family.</text>
</comment>
<dbReference type="EC" id="3.2.1.28" evidence="3"/>
<evidence type="ECO:0000256" key="1">
    <source>
        <dbReference type="ARBA" id="ARBA00001576"/>
    </source>
</evidence>
<feature type="domain" description="Trehalase-like N-terminal" evidence="14">
    <location>
        <begin position="42"/>
        <end position="117"/>
    </location>
</feature>
<dbReference type="AlphaFoldDB" id="A0A6J4RUU7"/>
<sequence length="654" mass="73174">MGIPELEGPLPRSGAMDPGQDPRRERVATPFVERTPGLSPFPPIADYAFLSDCHTAALVAPDGTVEWLCPPRFDSPSIFAAMLDRSAGGFRFGPSTIGVPAGRRYEPGTNILETTWMTPTGWVVVRDALVIGRWRERELGSRTAHTRPPTDYDAHHVLVRTVECLHGQVQLELLCEPIFDYGRNPATWGYVEGSTRSADATDGERRVRLITDLRLGIEGSVVRARQRLKQGDRAFCALSWSKLLDGPTTYDEAEAALETTGEYWRGWLAAGKFPDHRWRGHLQRSALTLKGLTYAPTGAVIAAATTSLPETPGGERNWDYRYTWMRDATFTLWGLSALGLSWEADDFIQYVADLERNEDGGLQIMYGVGGERDLTEQTLDHLTGYEGAQPVRVGNGAFEQRQNDVFGAVLDSLYLHQKEYGHNSQRLWPVIESQVECALRQWREPDQGIWEARGEPKHYTSSKLMCWVALDRGARLASRRGRDKLADEWREVANEIHREICERGVDSRGVFTQHYDTDALDASNLLMPLVRFLPGDDPRIRATVMAIADELSENGLVLRYKVEETDDGLAGEEGTFLICSFWLVSALLEIGERRQGRQLCERLLSLASPLDLYAEELDAATGRHLGNFPQAFTHLALINAVMHVIRDEESVPLA</sequence>
<evidence type="ECO:0000256" key="8">
    <source>
        <dbReference type="ARBA" id="ARBA00030473"/>
    </source>
</evidence>
<keyword evidence="7 15" id="KW-0326">Glycosidase</keyword>
<dbReference type="PANTHER" id="PTHR31616:SF10">
    <property type="entry name" value="TREHALASE"/>
    <property type="match status" value="1"/>
</dbReference>
<comment type="pathway">
    <text evidence="11">Glycan degradation; trehalose degradation; D-glucose from alpha,alpha-trehalose: step 1/1.</text>
</comment>
<gene>
    <name evidence="15" type="ORF">AVDCRST_MAG30-896</name>
</gene>
<organism evidence="15">
    <name type="scientific">uncultured Solirubrobacteraceae bacterium</name>
    <dbReference type="NCBI Taxonomy" id="1162706"/>
    <lineage>
        <taxon>Bacteria</taxon>
        <taxon>Bacillati</taxon>
        <taxon>Actinomycetota</taxon>
        <taxon>Thermoleophilia</taxon>
        <taxon>Solirubrobacterales</taxon>
        <taxon>Solirubrobacteraceae</taxon>
        <taxon>environmental samples</taxon>
    </lineage>
</organism>
<dbReference type="FunFam" id="1.50.10.10:FF:000005">
    <property type="entry name" value="Glycosyl hydrolase, glucoamylase"/>
    <property type="match status" value="1"/>
</dbReference>
<proteinExistence type="inferred from homology"/>
<dbReference type="InterPro" id="IPR008928">
    <property type="entry name" value="6-hairpin_glycosidase_sf"/>
</dbReference>
<dbReference type="PANTHER" id="PTHR31616">
    <property type="entry name" value="TREHALASE"/>
    <property type="match status" value="1"/>
</dbReference>